<dbReference type="Pfam" id="PF22638">
    <property type="entry name" value="FlgK_D1"/>
    <property type="match status" value="1"/>
</dbReference>
<protein>
    <recommendedName>
        <fullName evidence="4 7">Flagellar hook-associated protein 1</fullName>
        <shortName evidence="7">HAP1</shortName>
    </recommendedName>
</protein>
<evidence type="ECO:0000256" key="1">
    <source>
        <dbReference type="ARBA" id="ARBA00004365"/>
    </source>
</evidence>
<keyword evidence="5 7" id="KW-0964">Secreted</keyword>
<dbReference type="Pfam" id="PF00460">
    <property type="entry name" value="Flg_bb_rod"/>
    <property type="match status" value="1"/>
</dbReference>
<keyword evidence="11" id="KW-0969">Cilium</keyword>
<dbReference type="PANTHER" id="PTHR30033">
    <property type="entry name" value="FLAGELLAR HOOK-ASSOCIATED PROTEIN 1"/>
    <property type="match status" value="1"/>
</dbReference>
<dbReference type="InterPro" id="IPR002371">
    <property type="entry name" value="FlgK"/>
</dbReference>
<evidence type="ECO:0000259" key="10">
    <source>
        <dbReference type="Pfam" id="PF22638"/>
    </source>
</evidence>
<reference evidence="11 12" key="1">
    <citation type="submission" date="2019-11" db="EMBL/GenBank/DDBJ databases">
        <title>Comparative genomics of hydrocarbon-degrading Desulfosarcina strains.</title>
        <authorList>
            <person name="Watanabe M."/>
            <person name="Kojima H."/>
            <person name="Fukui M."/>
        </authorList>
    </citation>
    <scope>NUCLEOTIDE SEQUENCE [LARGE SCALE GENOMIC DNA]</scope>
    <source>
        <strain evidence="11 12">PL12</strain>
    </source>
</reference>
<dbReference type="PANTHER" id="PTHR30033:SF1">
    <property type="entry name" value="FLAGELLAR HOOK-ASSOCIATED PROTEIN 1"/>
    <property type="match status" value="1"/>
</dbReference>
<evidence type="ECO:0000259" key="9">
    <source>
        <dbReference type="Pfam" id="PF06429"/>
    </source>
</evidence>
<evidence type="ECO:0000313" key="12">
    <source>
        <dbReference type="Proteomes" id="UP000427906"/>
    </source>
</evidence>
<evidence type="ECO:0000256" key="2">
    <source>
        <dbReference type="ARBA" id="ARBA00004613"/>
    </source>
</evidence>
<sequence length="470" mass="50727">MANMIYGMLNVAQTALLTQQKALDITANNIANVNTEGYSRQRLNMEQNEPVRYEGGTLSTGVRANRTIQRIYDRFLAAQMEAAASQEGRWQAQQETLEKAELMFDDASGYGLNGAMNEFWNSWQELANNPSGYTERAALLANSENLTLVFNKLSRDLTQVQSDSDASIKGAVDDINTLTGEIAELNLKIAEVEAGNEHSANDFRDQRDMKLKTLSGLIDVNSFEDADGFLTVVSTNGHTLVDRTSSWDLTTGTNADGFEDVFWESSSGTLDNITDDISTGKLKGWIESRDTIIPDYLTRLDDMAVAMATAVNSQHNSGLDLNGDAGLDFFSPFTGAADITVNGAIAGDTNLIAAAMNGPTVFENPPGGNSNAIAMAEIQNQLLMSGNSATIDDSYSGLVSDVGRLVSQASVNADHQSTVSLQLATYREEVSGVSMDEEMVNMVQFQSAYTAAAKLVSAVDEMLQTLVAMV</sequence>
<dbReference type="GO" id="GO:0005198">
    <property type="term" value="F:structural molecule activity"/>
    <property type="evidence" value="ECO:0007669"/>
    <property type="project" value="UniProtKB-UniRule"/>
</dbReference>
<gene>
    <name evidence="7 11" type="primary">flgK</name>
    <name evidence="11" type="ORF">DSCA_07170</name>
</gene>
<keyword evidence="6 7" id="KW-0975">Bacterial flagellum</keyword>
<evidence type="ECO:0000256" key="4">
    <source>
        <dbReference type="ARBA" id="ARBA00016244"/>
    </source>
</evidence>
<feature type="domain" description="Flagellar hook-associated protein FlgK helical" evidence="10">
    <location>
        <begin position="98"/>
        <end position="330"/>
    </location>
</feature>
<dbReference type="Proteomes" id="UP000427906">
    <property type="component" value="Chromosome"/>
</dbReference>
<dbReference type="PRINTS" id="PR01005">
    <property type="entry name" value="FLGHOOKAP1"/>
</dbReference>
<evidence type="ECO:0000256" key="3">
    <source>
        <dbReference type="ARBA" id="ARBA00009677"/>
    </source>
</evidence>
<feature type="domain" description="Flagellar basal body rod protein N-terminal" evidence="8">
    <location>
        <begin position="9"/>
        <end position="38"/>
    </location>
</feature>
<dbReference type="InterPro" id="IPR010930">
    <property type="entry name" value="Flg_bb/hook_C_dom"/>
</dbReference>
<name>A0A5K7YQ98_9BACT</name>
<dbReference type="InterPro" id="IPR053927">
    <property type="entry name" value="FlgK_helical"/>
</dbReference>
<organism evidence="11 12">
    <name type="scientific">Desulfosarcina alkanivorans</name>
    <dbReference type="NCBI Taxonomy" id="571177"/>
    <lineage>
        <taxon>Bacteria</taxon>
        <taxon>Pseudomonadati</taxon>
        <taxon>Thermodesulfobacteriota</taxon>
        <taxon>Desulfobacteria</taxon>
        <taxon>Desulfobacterales</taxon>
        <taxon>Desulfosarcinaceae</taxon>
        <taxon>Desulfosarcina</taxon>
    </lineage>
</organism>
<dbReference type="InterPro" id="IPR019776">
    <property type="entry name" value="Flagellar_basal_body_rod_CS"/>
</dbReference>
<evidence type="ECO:0000256" key="7">
    <source>
        <dbReference type="RuleBase" id="RU362065"/>
    </source>
</evidence>
<keyword evidence="12" id="KW-1185">Reference proteome</keyword>
<comment type="similarity">
    <text evidence="3 7">Belongs to the flagella basal body rod proteins family.</text>
</comment>
<dbReference type="KEGG" id="dalk:DSCA_07170"/>
<dbReference type="EMBL" id="AP021874">
    <property type="protein sequence ID" value="BBO66787.1"/>
    <property type="molecule type" value="Genomic_DNA"/>
</dbReference>
<dbReference type="NCBIfam" id="TIGR02492">
    <property type="entry name" value="flgK_ends"/>
    <property type="match status" value="1"/>
</dbReference>
<comment type="subcellular location">
    <subcellularLocation>
        <location evidence="1 7">Bacterial flagellum</location>
    </subcellularLocation>
    <subcellularLocation>
        <location evidence="2 7">Secreted</location>
    </subcellularLocation>
</comment>
<dbReference type="RefSeq" id="WP_155315120.1">
    <property type="nucleotide sequence ID" value="NZ_AP021874.1"/>
</dbReference>
<dbReference type="OrthoDB" id="9802553at2"/>
<evidence type="ECO:0000256" key="5">
    <source>
        <dbReference type="ARBA" id="ARBA00022525"/>
    </source>
</evidence>
<dbReference type="InterPro" id="IPR001444">
    <property type="entry name" value="Flag_bb_rod_N"/>
</dbReference>
<dbReference type="GO" id="GO:0005576">
    <property type="term" value="C:extracellular region"/>
    <property type="evidence" value="ECO:0007669"/>
    <property type="project" value="UniProtKB-SubCell"/>
</dbReference>
<dbReference type="Pfam" id="PF06429">
    <property type="entry name" value="Flg_bbr_C"/>
    <property type="match status" value="1"/>
</dbReference>
<dbReference type="SUPFAM" id="SSF64518">
    <property type="entry name" value="Phase 1 flagellin"/>
    <property type="match status" value="1"/>
</dbReference>
<dbReference type="GO" id="GO:0044780">
    <property type="term" value="P:bacterial-type flagellum assembly"/>
    <property type="evidence" value="ECO:0007669"/>
    <property type="project" value="InterPro"/>
</dbReference>
<evidence type="ECO:0000256" key="6">
    <source>
        <dbReference type="ARBA" id="ARBA00023143"/>
    </source>
</evidence>
<feature type="domain" description="Flagellar basal-body/hook protein C-terminal" evidence="9">
    <location>
        <begin position="429"/>
        <end position="468"/>
    </location>
</feature>
<dbReference type="PROSITE" id="PS00588">
    <property type="entry name" value="FLAGELLA_BB_ROD"/>
    <property type="match status" value="1"/>
</dbReference>
<proteinExistence type="inferred from homology"/>
<keyword evidence="11" id="KW-0966">Cell projection</keyword>
<accession>A0A5K7YQ98</accession>
<dbReference type="GO" id="GO:0009424">
    <property type="term" value="C:bacterial-type flagellum hook"/>
    <property type="evidence" value="ECO:0007669"/>
    <property type="project" value="UniProtKB-UniRule"/>
</dbReference>
<evidence type="ECO:0000259" key="8">
    <source>
        <dbReference type="Pfam" id="PF00460"/>
    </source>
</evidence>
<keyword evidence="11" id="KW-0282">Flagellum</keyword>
<evidence type="ECO:0000313" key="11">
    <source>
        <dbReference type="EMBL" id="BBO66787.1"/>
    </source>
</evidence>
<dbReference type="AlphaFoldDB" id="A0A5K7YQ98"/>